<organism evidence="2 3">
    <name type="scientific">Sesamum alatum</name>
    <dbReference type="NCBI Taxonomy" id="300844"/>
    <lineage>
        <taxon>Eukaryota</taxon>
        <taxon>Viridiplantae</taxon>
        <taxon>Streptophyta</taxon>
        <taxon>Embryophyta</taxon>
        <taxon>Tracheophyta</taxon>
        <taxon>Spermatophyta</taxon>
        <taxon>Magnoliopsida</taxon>
        <taxon>eudicotyledons</taxon>
        <taxon>Gunneridae</taxon>
        <taxon>Pentapetalae</taxon>
        <taxon>asterids</taxon>
        <taxon>lamiids</taxon>
        <taxon>Lamiales</taxon>
        <taxon>Pedaliaceae</taxon>
        <taxon>Sesamum</taxon>
    </lineage>
</organism>
<protein>
    <submittedName>
        <fullName evidence="2">Uncharacterized protein</fullName>
    </submittedName>
</protein>
<comment type="caution">
    <text evidence="2">The sequence shown here is derived from an EMBL/GenBank/DDBJ whole genome shotgun (WGS) entry which is preliminary data.</text>
</comment>
<evidence type="ECO:0000313" key="2">
    <source>
        <dbReference type="EMBL" id="KAK4434579.1"/>
    </source>
</evidence>
<reference evidence="2" key="1">
    <citation type="submission" date="2020-06" db="EMBL/GenBank/DDBJ databases">
        <authorList>
            <person name="Li T."/>
            <person name="Hu X."/>
            <person name="Zhang T."/>
            <person name="Song X."/>
            <person name="Zhang H."/>
            <person name="Dai N."/>
            <person name="Sheng W."/>
            <person name="Hou X."/>
            <person name="Wei L."/>
        </authorList>
    </citation>
    <scope>NUCLEOTIDE SEQUENCE</scope>
    <source>
        <strain evidence="2">3651</strain>
        <tissue evidence="2">Leaf</tissue>
    </source>
</reference>
<reference evidence="2" key="2">
    <citation type="journal article" date="2024" name="Plant">
        <title>Genomic evolution and insights into agronomic trait innovations of Sesamum species.</title>
        <authorList>
            <person name="Miao H."/>
            <person name="Wang L."/>
            <person name="Qu L."/>
            <person name="Liu H."/>
            <person name="Sun Y."/>
            <person name="Le M."/>
            <person name="Wang Q."/>
            <person name="Wei S."/>
            <person name="Zheng Y."/>
            <person name="Lin W."/>
            <person name="Duan Y."/>
            <person name="Cao H."/>
            <person name="Xiong S."/>
            <person name="Wang X."/>
            <person name="Wei L."/>
            <person name="Li C."/>
            <person name="Ma Q."/>
            <person name="Ju M."/>
            <person name="Zhao R."/>
            <person name="Li G."/>
            <person name="Mu C."/>
            <person name="Tian Q."/>
            <person name="Mei H."/>
            <person name="Zhang T."/>
            <person name="Gao T."/>
            <person name="Zhang H."/>
        </authorList>
    </citation>
    <scope>NUCLEOTIDE SEQUENCE</scope>
    <source>
        <strain evidence="2">3651</strain>
    </source>
</reference>
<keyword evidence="1" id="KW-1133">Transmembrane helix</keyword>
<sequence>MRHKYKTLLSSYENIVSSREQEYEASRLKGIQQGLGQFYDTNEYTKFVARSRMEGARAFLQSSVFEAITDGNVFKELLALGINAVCKLMFYAGTRKVLIHPCWILSSMKTAIFTLGILGKSRFPMMMNSMPYFFSWILCPLRSQLITR</sequence>
<feature type="transmembrane region" description="Helical" evidence="1">
    <location>
        <begin position="97"/>
        <end position="118"/>
    </location>
</feature>
<name>A0AAE1YQ91_9LAMI</name>
<accession>A0AAE1YQ91</accession>
<proteinExistence type="predicted"/>
<dbReference type="AlphaFoldDB" id="A0AAE1YQ91"/>
<dbReference type="Proteomes" id="UP001293254">
    <property type="component" value="Unassembled WGS sequence"/>
</dbReference>
<keyword evidence="3" id="KW-1185">Reference proteome</keyword>
<evidence type="ECO:0000313" key="3">
    <source>
        <dbReference type="Proteomes" id="UP001293254"/>
    </source>
</evidence>
<evidence type="ECO:0000256" key="1">
    <source>
        <dbReference type="SAM" id="Phobius"/>
    </source>
</evidence>
<dbReference type="EMBL" id="JACGWO010000002">
    <property type="protein sequence ID" value="KAK4434579.1"/>
    <property type="molecule type" value="Genomic_DNA"/>
</dbReference>
<keyword evidence="1" id="KW-0812">Transmembrane</keyword>
<gene>
    <name evidence="2" type="ORF">Salat_0620700</name>
</gene>
<keyword evidence="1" id="KW-0472">Membrane</keyword>